<sequence length="391" mass="44919">MNKKQWLTVIGGVIVLSLAVLLIVYFNNNEEAEGETAGKETEGLSEEERKELEERAGIDDLISIEEASTALREAIENEELDKADHEFIEEKFGEKHSRAYLSRSMYSETDSEFLKGQAILHYKIAENNKDYVPITPLMELNRHNDFTDDEGTYKNDVKTEVWSEFLNNYHKDTQGFERIGDYLIGYPGVGHLIPAELNHYKGIYTNLPYLELEVDEQDKPEELAIYSFNGEMIESKEYNNDGILEEEFNEKESQIFNNSFIVFYVLLEEDMKLENAIDSFSNLNILVNGEKGETYGTIVEKNIPDSGENELKSLVLLEVDEEDYLPKDGVLEVIYEIDSQSIYHSDAFSNAETKADFQRIYSENIVTVNIEGTEFDLTYADNDSETVYFQP</sequence>
<keyword evidence="1" id="KW-0812">Transmembrane</keyword>
<dbReference type="RefSeq" id="WP_256707063.1">
    <property type="nucleotide sequence ID" value="NZ_CP101914.1"/>
</dbReference>
<keyword evidence="3" id="KW-1185">Reference proteome</keyword>
<organism evidence="2 3">
    <name type="scientific">Oceanobacillus jeddahense</name>
    <dbReference type="NCBI Taxonomy" id="1462527"/>
    <lineage>
        <taxon>Bacteria</taxon>
        <taxon>Bacillati</taxon>
        <taxon>Bacillota</taxon>
        <taxon>Bacilli</taxon>
        <taxon>Bacillales</taxon>
        <taxon>Bacillaceae</taxon>
        <taxon>Oceanobacillus</taxon>
    </lineage>
</organism>
<dbReference type="EMBL" id="CP101914">
    <property type="protein sequence ID" value="UUI01752.1"/>
    <property type="molecule type" value="Genomic_DNA"/>
</dbReference>
<reference evidence="2" key="1">
    <citation type="submission" date="2022-07" db="EMBL/GenBank/DDBJ databases">
        <title>FELIX.</title>
        <authorList>
            <person name="Wan K.H."/>
            <person name="Park S."/>
            <person name="Lawrence Q."/>
            <person name="Eichenberger J.P."/>
            <person name="Booth B.W."/>
            <person name="Piaggio A.J."/>
            <person name="Chandler J.C."/>
            <person name="Franklin A.B."/>
            <person name="Celniker S.E."/>
        </authorList>
    </citation>
    <scope>NUCLEOTIDE SEQUENCE</scope>
    <source>
        <strain evidence="2">QA-1986 374</strain>
    </source>
</reference>
<dbReference type="Proteomes" id="UP001059773">
    <property type="component" value="Chromosome"/>
</dbReference>
<protein>
    <submittedName>
        <fullName evidence="2">Uncharacterized protein</fullName>
    </submittedName>
</protein>
<evidence type="ECO:0000313" key="2">
    <source>
        <dbReference type="EMBL" id="UUI01752.1"/>
    </source>
</evidence>
<keyword evidence="1" id="KW-0472">Membrane</keyword>
<keyword evidence="1" id="KW-1133">Transmembrane helix</keyword>
<evidence type="ECO:0000313" key="3">
    <source>
        <dbReference type="Proteomes" id="UP001059773"/>
    </source>
</evidence>
<accession>A0ABY5JQJ9</accession>
<gene>
    <name evidence="2" type="ORF">NP439_17085</name>
</gene>
<proteinExistence type="predicted"/>
<feature type="transmembrane region" description="Helical" evidence="1">
    <location>
        <begin position="7"/>
        <end position="26"/>
    </location>
</feature>
<evidence type="ECO:0000256" key="1">
    <source>
        <dbReference type="SAM" id="Phobius"/>
    </source>
</evidence>
<name>A0ABY5JQJ9_9BACI</name>